<dbReference type="PANTHER" id="PTHR40056:SF1">
    <property type="entry name" value="DUF1836 DOMAIN-CONTAINING PROTEIN"/>
    <property type="match status" value="1"/>
</dbReference>
<evidence type="ECO:0000313" key="1">
    <source>
        <dbReference type="EMBL" id="MDQ0222650.1"/>
    </source>
</evidence>
<keyword evidence="2" id="KW-1185">Reference proteome</keyword>
<dbReference type="Proteomes" id="UP001223079">
    <property type="component" value="Unassembled WGS sequence"/>
</dbReference>
<comment type="caution">
    <text evidence="1">The sequence shown here is derived from an EMBL/GenBank/DDBJ whole genome shotgun (WGS) entry which is preliminary data.</text>
</comment>
<dbReference type="PANTHER" id="PTHR40056">
    <property type="entry name" value="HYPOTHETICAL CYTOSOLIC PROTEIN"/>
    <property type="match status" value="1"/>
</dbReference>
<sequence>MKMTSLPYWKELPTIDLYLDQVLLYVNELMAIAYETSLQKPLTASMINNYVKHGYVQKPFKKKYGKHQIGQLVVISLLKEVFSIQELTAMLQNLSKDYDAEYLYDAFIHCFDKTCHPEERPCPQVISLACQTVTLYHQTTAQMLLLEGQHHESK</sequence>
<dbReference type="Pfam" id="PF08876">
    <property type="entry name" value="DUF1836"/>
    <property type="match status" value="1"/>
</dbReference>
<reference evidence="1 2" key="1">
    <citation type="submission" date="2023-07" db="EMBL/GenBank/DDBJ databases">
        <title>Genomic Encyclopedia of Type Strains, Phase IV (KMG-IV): sequencing the most valuable type-strain genomes for metagenomic binning, comparative biology and taxonomic classification.</title>
        <authorList>
            <person name="Goeker M."/>
        </authorList>
    </citation>
    <scope>NUCLEOTIDE SEQUENCE [LARGE SCALE GENOMIC DNA]</scope>
    <source>
        <strain evidence="1 2">DSM 105143</strain>
    </source>
</reference>
<accession>A0ABT9YU67</accession>
<protein>
    <recommendedName>
        <fullName evidence="3">DUF1836 domain-containing protein</fullName>
    </recommendedName>
</protein>
<proteinExistence type="predicted"/>
<dbReference type="RefSeq" id="WP_307121841.1">
    <property type="nucleotide sequence ID" value="NZ_JAUSTM010000010.1"/>
</dbReference>
<gene>
    <name evidence="1" type="ORF">J2S23_001207</name>
</gene>
<organism evidence="1 2">
    <name type="scientific">Streptococcus moroccensis</name>
    <dbReference type="NCBI Taxonomy" id="1451356"/>
    <lineage>
        <taxon>Bacteria</taxon>
        <taxon>Bacillati</taxon>
        <taxon>Bacillota</taxon>
        <taxon>Bacilli</taxon>
        <taxon>Lactobacillales</taxon>
        <taxon>Streptococcaceae</taxon>
        <taxon>Streptococcus</taxon>
    </lineage>
</organism>
<evidence type="ECO:0008006" key="3">
    <source>
        <dbReference type="Google" id="ProtNLM"/>
    </source>
</evidence>
<dbReference type="InterPro" id="IPR014975">
    <property type="entry name" value="DUF1836"/>
</dbReference>
<evidence type="ECO:0000313" key="2">
    <source>
        <dbReference type="Proteomes" id="UP001223079"/>
    </source>
</evidence>
<name>A0ABT9YU67_9STRE</name>
<dbReference type="EMBL" id="JAUSTM010000010">
    <property type="protein sequence ID" value="MDQ0222650.1"/>
    <property type="molecule type" value="Genomic_DNA"/>
</dbReference>